<gene>
    <name evidence="2" type="ORF">AVDCRST_MAG93-7352</name>
</gene>
<dbReference type="SMART" id="SM01001">
    <property type="entry name" value="AIRC"/>
    <property type="match status" value="1"/>
</dbReference>
<dbReference type="GO" id="GO:0016787">
    <property type="term" value="F:hydrolase activity"/>
    <property type="evidence" value="ECO:0007669"/>
    <property type="project" value="InterPro"/>
</dbReference>
<proteinExistence type="predicted"/>
<dbReference type="Gene3D" id="3.40.50.1970">
    <property type="match status" value="1"/>
</dbReference>
<dbReference type="Pfam" id="PF00731">
    <property type="entry name" value="AIRC"/>
    <property type="match status" value="1"/>
</dbReference>
<evidence type="ECO:0000259" key="1">
    <source>
        <dbReference type="SMART" id="SM01001"/>
    </source>
</evidence>
<dbReference type="EMBL" id="CADCTR010002483">
    <property type="protein sequence ID" value="CAA9355881.1"/>
    <property type="molecule type" value="Genomic_DNA"/>
</dbReference>
<dbReference type="PANTHER" id="PTHR43064">
    <property type="entry name" value="PHOSPHORIBOSYLAMINOIMIDAZOLE CARBOXYLASE-RELATED"/>
    <property type="match status" value="1"/>
</dbReference>
<name>A0A6J4MCA8_9CHLR</name>
<organism evidence="2">
    <name type="scientific">uncultured Chloroflexia bacterium</name>
    <dbReference type="NCBI Taxonomy" id="1672391"/>
    <lineage>
        <taxon>Bacteria</taxon>
        <taxon>Bacillati</taxon>
        <taxon>Chloroflexota</taxon>
        <taxon>Chloroflexia</taxon>
        <taxon>environmental samples</taxon>
    </lineage>
</organism>
<dbReference type="NCBIfam" id="NF033503">
    <property type="entry name" value="LarB"/>
    <property type="match status" value="1"/>
</dbReference>
<accession>A0A6J4MCA8</accession>
<reference evidence="2" key="1">
    <citation type="submission" date="2020-02" db="EMBL/GenBank/DDBJ databases">
        <authorList>
            <person name="Meier V. D."/>
        </authorList>
    </citation>
    <scope>NUCLEOTIDE SEQUENCE</scope>
    <source>
        <strain evidence="2">AVDCRST_MAG93</strain>
    </source>
</reference>
<protein>
    <submittedName>
        <fullName evidence="2">Circadian phase modifier</fullName>
    </submittedName>
</protein>
<feature type="domain" description="PurE" evidence="1">
    <location>
        <begin position="111"/>
        <end position="245"/>
    </location>
</feature>
<dbReference type="InterPro" id="IPR000031">
    <property type="entry name" value="PurE_dom"/>
</dbReference>
<dbReference type="AlphaFoldDB" id="A0A6J4MCA8"/>
<dbReference type="InterPro" id="IPR039476">
    <property type="entry name" value="P2CMN_synthase_LarB"/>
</dbReference>
<dbReference type="SUPFAM" id="SSF52255">
    <property type="entry name" value="N5-CAIR mutase (phosphoribosylaminoimidazole carboxylase, PurE)"/>
    <property type="match status" value="1"/>
</dbReference>
<dbReference type="GO" id="GO:0006189">
    <property type="term" value="P:'de novo' IMP biosynthetic process"/>
    <property type="evidence" value="ECO:0007669"/>
    <property type="project" value="InterPro"/>
</dbReference>
<evidence type="ECO:0000313" key="2">
    <source>
        <dbReference type="EMBL" id="CAA9355881.1"/>
    </source>
</evidence>
<dbReference type="PANTHER" id="PTHR43064:SF1">
    <property type="entry name" value="SLL1489 PROTEIN"/>
    <property type="match status" value="1"/>
</dbReference>
<sequence>MTSELLGRLAQAAAPNMTEHVEEYARLDLGRTRRKGVPEVVLAERKTPDHTVGIVQRMLATTGIAIVSRVPVQTVAALQDALDGTVVWERGTADRVIVLRTPAYQPPPHRGDVGIISAGTSDLPAADEAAAVCRAMGCPVFMVTDVGVAGLHRLFAPLKAMLDHPVDVIIVAAGMDGALPSVVTGLVDVPVIGLPTAVGYGMGGNGEAALLTMLQTCAPGLAVVNIDNGVGAGAMAALIARQAAAHRSEPQS</sequence>